<dbReference type="GO" id="GO:0004300">
    <property type="term" value="F:enoyl-CoA hydratase activity"/>
    <property type="evidence" value="ECO:0007669"/>
    <property type="project" value="UniProtKB-EC"/>
</dbReference>
<dbReference type="Proteomes" id="UP000008075">
    <property type="component" value="Chromosome"/>
</dbReference>
<dbReference type="AlphaFoldDB" id="D3VCW0"/>
<dbReference type="STRING" id="406817.XNC1_1766"/>
<protein>
    <submittedName>
        <fullName evidence="2">Enoyl-CoA hydratase</fullName>
        <ecNumber evidence="2">4.2.1.17</ecNumber>
    </submittedName>
</protein>
<dbReference type="KEGG" id="xne:XNC1_1766"/>
<proteinExistence type="inferred from homology"/>
<dbReference type="eggNOG" id="COG1024">
    <property type="taxonomic scope" value="Bacteria"/>
</dbReference>
<dbReference type="HOGENOM" id="CLU_009834_7_3_6"/>
<dbReference type="Gene3D" id="3.90.226.10">
    <property type="entry name" value="2-enoyl-CoA Hydratase, Chain A, domain 1"/>
    <property type="match status" value="1"/>
</dbReference>
<organism evidence="2 3">
    <name type="scientific">Xenorhabdus nematophila (strain ATCC 19061 / DSM 3370 / CCUG 14189 / LMG 1036 / NCIMB 9965 / AN6)</name>
    <dbReference type="NCBI Taxonomy" id="406817"/>
    <lineage>
        <taxon>Bacteria</taxon>
        <taxon>Pseudomonadati</taxon>
        <taxon>Pseudomonadota</taxon>
        <taxon>Gammaproteobacteria</taxon>
        <taxon>Enterobacterales</taxon>
        <taxon>Morganellaceae</taxon>
        <taxon>Xenorhabdus</taxon>
    </lineage>
</organism>
<dbReference type="PANTHER" id="PTHR42964:SF1">
    <property type="entry name" value="POLYKETIDE BIOSYNTHESIS ENOYL-COA HYDRATASE PKSH-RELATED"/>
    <property type="match status" value="1"/>
</dbReference>
<evidence type="ECO:0000313" key="2">
    <source>
        <dbReference type="EMBL" id="CBJ89826.1"/>
    </source>
</evidence>
<dbReference type="EC" id="4.2.1.17" evidence="2"/>
<dbReference type="EMBL" id="FN667742">
    <property type="protein sequence ID" value="CBJ89826.1"/>
    <property type="molecule type" value="Genomic_DNA"/>
</dbReference>
<keyword evidence="3" id="KW-1185">Reference proteome</keyword>
<reference evidence="2 3" key="1">
    <citation type="journal article" date="2011" name="PLoS ONE">
        <title>The entomopathogenic bacterial endosymbionts xenorhabdus and photorhabdus: convergent lifestyles from divergent genomes.</title>
        <authorList>
            <person name="Chaston J.M."/>
            <person name="Suen G."/>
            <person name="Tucker S.L."/>
            <person name="Andersen A.W."/>
            <person name="Bhasin A."/>
            <person name="Bode E."/>
            <person name="Bode H.B."/>
            <person name="Brachmann A.O."/>
            <person name="Cowles C.E."/>
            <person name="Cowles K.N."/>
            <person name="Darby C."/>
            <person name="de Leon L."/>
            <person name="Drace K."/>
            <person name="Du Z."/>
            <person name="Givaudan A."/>
            <person name="Herbert Tran E.E."/>
            <person name="Jewell K.A."/>
            <person name="Knack J.J."/>
            <person name="Krasomil-Osterfeld K.C."/>
            <person name="Kukor R."/>
            <person name="Lanois A."/>
            <person name="Latreille P."/>
            <person name="Leimgruber N.K."/>
            <person name="Lipke C.M."/>
            <person name="Liu R."/>
            <person name="Lu X."/>
            <person name="Martens E.C."/>
            <person name="Marri P.R."/>
            <person name="Medigue C."/>
            <person name="Menard M.L."/>
            <person name="Miller N.M."/>
            <person name="Morales-Soto N."/>
            <person name="Norton S."/>
            <person name="Ogier J.C."/>
            <person name="Orchard S.S."/>
            <person name="Park D."/>
            <person name="Park Y."/>
            <person name="Qurollo B.A."/>
            <person name="Sugar D.R."/>
            <person name="Richards G.R."/>
            <person name="Rouy Z."/>
            <person name="Slominski B."/>
            <person name="Slominski K."/>
            <person name="Snyder H."/>
            <person name="Tjaden B.C."/>
            <person name="van der Hoeven R."/>
            <person name="Welch R.D."/>
            <person name="Wheeler C."/>
            <person name="Xiang B."/>
            <person name="Barbazuk B."/>
            <person name="Gaudriault S."/>
            <person name="Goodner B."/>
            <person name="Slater S.C."/>
            <person name="Forst S."/>
            <person name="Goldman B.S."/>
            <person name="Goodrich-Blair H."/>
        </authorList>
    </citation>
    <scope>NUCLEOTIDE SEQUENCE [LARGE SCALE GENOMIC DNA]</scope>
    <source>
        <strain evidence="3">ATCC 19061 / DSM 3370 / CCUG 14189 / LMG 1036 / NCIMB 9965 / AN6</strain>
    </source>
</reference>
<dbReference type="InterPro" id="IPR001753">
    <property type="entry name" value="Enoyl-CoA_hydra/iso"/>
</dbReference>
<accession>D3VCW0</accession>
<sequence>MSAFTPGVNSENFPSLHVSYHQELCIATLNCPQNRNALNASLLEQLNQLIDRLQQRSCKVLLLMAEGEYFCAGMDLAEINQNDISSAKKLNRFSELLQRFHHANFLSVCYVKGHAIGGGCALACACDLVYHGQQALFQFPEMLFGLVPAMAWEFIARRTGQQTMFRLAVTSGAIGTDKAQELGLSDGMFPSENDVFRQCCQWRKRLSLPSLKALKALRKHYCAEPEQHFSFSSQLLADRLNDKTVQQGIKDYLEEGKLPWLN</sequence>
<dbReference type="SUPFAM" id="SSF52096">
    <property type="entry name" value="ClpP/crotonase"/>
    <property type="match status" value="1"/>
</dbReference>
<name>D3VCW0_XENNA</name>
<dbReference type="RefSeq" id="WP_013184043.1">
    <property type="nucleotide sequence ID" value="NC_014228.1"/>
</dbReference>
<gene>
    <name evidence="2" type="ordered locus">XNC1_1766</name>
</gene>
<dbReference type="InterPro" id="IPR029045">
    <property type="entry name" value="ClpP/crotonase-like_dom_sf"/>
</dbReference>
<dbReference type="InterPro" id="IPR051683">
    <property type="entry name" value="Enoyl-CoA_Hydratase/Isomerase"/>
</dbReference>
<evidence type="ECO:0000313" key="3">
    <source>
        <dbReference type="Proteomes" id="UP000008075"/>
    </source>
</evidence>
<dbReference type="Pfam" id="PF00378">
    <property type="entry name" value="ECH_1"/>
    <property type="match status" value="1"/>
</dbReference>
<keyword evidence="2" id="KW-0456">Lyase</keyword>
<dbReference type="PANTHER" id="PTHR42964">
    <property type="entry name" value="ENOYL-COA HYDRATASE"/>
    <property type="match status" value="1"/>
</dbReference>
<comment type="similarity">
    <text evidence="1">Belongs to the enoyl-CoA hydratase/isomerase family.</text>
</comment>
<dbReference type="CDD" id="cd06558">
    <property type="entry name" value="crotonase-like"/>
    <property type="match status" value="1"/>
</dbReference>
<evidence type="ECO:0000256" key="1">
    <source>
        <dbReference type="ARBA" id="ARBA00005254"/>
    </source>
</evidence>
<dbReference type="GeneID" id="25361636"/>